<name>A0AA92V2A2_9BACT</name>
<evidence type="ECO:0000313" key="2">
    <source>
        <dbReference type="Proteomes" id="UP000284990"/>
    </source>
</evidence>
<protein>
    <submittedName>
        <fullName evidence="1">PD-(D/E)XK motif protein</fullName>
    </submittedName>
</protein>
<dbReference type="Pfam" id="PF14390">
    <property type="entry name" value="DUF4420"/>
    <property type="match status" value="1"/>
</dbReference>
<organism evidence="1 2">
    <name type="scientific">Segatella copri</name>
    <dbReference type="NCBI Taxonomy" id="165179"/>
    <lineage>
        <taxon>Bacteria</taxon>
        <taxon>Pseudomonadati</taxon>
        <taxon>Bacteroidota</taxon>
        <taxon>Bacteroidia</taxon>
        <taxon>Bacteroidales</taxon>
        <taxon>Prevotellaceae</taxon>
        <taxon>Segatella</taxon>
    </lineage>
</organism>
<proteinExistence type="predicted"/>
<dbReference type="InterPro" id="IPR025534">
    <property type="entry name" value="DUF4420"/>
</dbReference>
<reference evidence="1 2" key="1">
    <citation type="submission" date="2018-08" db="EMBL/GenBank/DDBJ databases">
        <title>A genome reference for cultivated species of the human gut microbiota.</title>
        <authorList>
            <person name="Zou Y."/>
            <person name="Xue W."/>
            <person name="Luo G."/>
        </authorList>
    </citation>
    <scope>NUCLEOTIDE SEQUENCE [LARGE SCALE GENOMIC DNA]</scope>
    <source>
        <strain evidence="1 2">AM42-23AC</strain>
    </source>
</reference>
<dbReference type="AlphaFoldDB" id="A0AA92V2A2"/>
<dbReference type="RefSeq" id="WP_118189753.1">
    <property type="nucleotide sequence ID" value="NZ_QSFW01000001.1"/>
</dbReference>
<dbReference type="Proteomes" id="UP000284990">
    <property type="component" value="Unassembled WGS sequence"/>
</dbReference>
<sequence length="340" mass="38648">MDIKDIIKQFRNIERPSSNDDVLPVVSIGGMLHKLSVSPEGFPRFFVATSITSSPSQNIIRELLSVEYNLECTISKDDGAKEDNIFTVITLRTPEHALQDYFIEIVVMMLAKFQKEPTCHEVAVEVENLISIFSALNNPPRKKIQGLWTELLVIDQASFPNTLITAWHNDTTAKYDFTLGRDKIEVKSTSSEKRVHRFSYDQLNPSAHSQLLIASAIVRESGENENGLSIYDLYEKIYKRLHVTDYRLKMYKVIAETVGSDVVKLKEVHFDYIQAVDSLKFYDARKVPHINEEGIPAHVSEVKFASDLSDVEDVLSGDSDFDYSKSPLYKSLFTPKNEES</sequence>
<gene>
    <name evidence="1" type="ORF">DW916_00010</name>
</gene>
<accession>A0AA92V2A2</accession>
<dbReference type="EMBL" id="QSFW01000001">
    <property type="protein sequence ID" value="RHA89403.1"/>
    <property type="molecule type" value="Genomic_DNA"/>
</dbReference>
<evidence type="ECO:0000313" key="1">
    <source>
        <dbReference type="EMBL" id="RHA89403.1"/>
    </source>
</evidence>
<comment type="caution">
    <text evidence="1">The sequence shown here is derived from an EMBL/GenBank/DDBJ whole genome shotgun (WGS) entry which is preliminary data.</text>
</comment>